<dbReference type="PANTHER" id="PTHR30287">
    <property type="entry name" value="MEMBRANE COMPONENT OF PREDICTED ABC SUPERFAMILY METABOLITE UPTAKE TRANSPORTER"/>
    <property type="match status" value="1"/>
</dbReference>
<dbReference type="AlphaFoldDB" id="A0A829D7L7"/>
<proteinExistence type="predicted"/>
<organism evidence="2 3">
    <name type="scientific">Leptospira interrogans str. 2002000626</name>
    <dbReference type="NCBI Taxonomy" id="996803"/>
    <lineage>
        <taxon>Bacteria</taxon>
        <taxon>Pseudomonadati</taxon>
        <taxon>Spirochaetota</taxon>
        <taxon>Spirochaetia</taxon>
        <taxon>Leptospirales</taxon>
        <taxon>Leptospiraceae</taxon>
        <taxon>Leptospira</taxon>
    </lineage>
</organism>
<reference evidence="2 3" key="1">
    <citation type="submission" date="2013-02" db="EMBL/GenBank/DDBJ databases">
        <authorList>
            <person name="Harkins D.M."/>
            <person name="Durkin A.S."/>
            <person name="Brinkac L.M."/>
            <person name="Haft D.H."/>
            <person name="Selengut J.D."/>
            <person name="Sanka R."/>
            <person name="DePew J."/>
            <person name="Purushe J."/>
            <person name="Whelen A.C."/>
            <person name="Vinetz J.M."/>
            <person name="Sutton G.G."/>
            <person name="Nierman W.C."/>
            <person name="Fouts D.E."/>
        </authorList>
    </citation>
    <scope>NUCLEOTIDE SEQUENCE [LARGE SCALE GENOMIC DNA]</scope>
    <source>
        <strain evidence="2 3">2002000626</strain>
    </source>
</reference>
<comment type="caution">
    <text evidence="2">The sequence shown here is derived from an EMBL/GenBank/DDBJ whole genome shotgun (WGS) entry which is preliminary data.</text>
</comment>
<evidence type="ECO:0000313" key="2">
    <source>
        <dbReference type="EMBL" id="EMY07073.1"/>
    </source>
</evidence>
<name>A0A829D7L7_LEPIR</name>
<protein>
    <submittedName>
        <fullName evidence="2">Uncharacterized protein</fullName>
    </submittedName>
</protein>
<dbReference type="InterPro" id="IPR038766">
    <property type="entry name" value="Membrane_comp_ABC_pdt"/>
</dbReference>
<sequence>MWEGILLGTFSFLLALFLAWIASILIGKQVLEIEMSYPFFEYLFVYIFTIFATTSVYYLNLRGEWKNPPVSFMKAI</sequence>
<dbReference type="EMBL" id="AFJL02000003">
    <property type="protein sequence ID" value="EMY07073.1"/>
    <property type="molecule type" value="Genomic_DNA"/>
</dbReference>
<feature type="transmembrane region" description="Helical" evidence="1">
    <location>
        <begin position="39"/>
        <end position="59"/>
    </location>
</feature>
<feature type="transmembrane region" description="Helical" evidence="1">
    <location>
        <begin position="6"/>
        <end position="27"/>
    </location>
</feature>
<accession>A0A829D7L7</accession>
<keyword evidence="1" id="KW-1133">Transmembrane helix</keyword>
<evidence type="ECO:0000313" key="3">
    <source>
        <dbReference type="Proteomes" id="UP000012329"/>
    </source>
</evidence>
<dbReference type="Proteomes" id="UP000012329">
    <property type="component" value="Unassembled WGS sequence"/>
</dbReference>
<evidence type="ECO:0000256" key="1">
    <source>
        <dbReference type="SAM" id="Phobius"/>
    </source>
</evidence>
<dbReference type="GO" id="GO:0005886">
    <property type="term" value="C:plasma membrane"/>
    <property type="evidence" value="ECO:0007669"/>
    <property type="project" value="TreeGrafter"/>
</dbReference>
<dbReference type="PANTHER" id="PTHR30287:SF1">
    <property type="entry name" value="INNER MEMBRANE PROTEIN"/>
    <property type="match status" value="1"/>
</dbReference>
<keyword evidence="1" id="KW-0472">Membrane</keyword>
<gene>
    <name evidence="2" type="ORF">LEP1GSC029_0562</name>
</gene>
<keyword evidence="1" id="KW-0812">Transmembrane</keyword>